<sequence length="364" mass="41867">MMSMRNFTIYFLSIILLLTSFTLMPSKEVKAEINIKKNPYIQAYYTENAISETKNSTSYSLFSESEELVDPVIEEKIILETLEYYYQEDIKVADLLYNITSDENIRDKVLSTERQDKIEIMNLIKDIYPTIEGDSEKELLYGYLDRYVIGPENTEENIQEFIDQITERDNDGEFSIASTSTYNGTGAGNWAYNNYNKYSTNYPRFTGSFGTDCTNFVSQAMHVGGGKPKAGNWTISKKNSTYWVINSAAELNYSWKLTDPSPWISVKTFRSYWNPKSKVHSFSTDYYRANHKSIYSRNILKGDVVILHKGVAGFVTTPTHLMIISAYDSYNKDFLLAGHSRERQAYQLLNAISAYSYVEILEIP</sequence>
<keyword evidence="3" id="KW-1185">Reference proteome</keyword>
<gene>
    <name evidence="2" type="ORF">D1B31_18140</name>
</gene>
<dbReference type="EMBL" id="QWEG01000012">
    <property type="protein sequence ID" value="RHW36009.1"/>
    <property type="molecule type" value="Genomic_DNA"/>
</dbReference>
<reference evidence="2 3" key="1">
    <citation type="journal article" date="2017" name="Int. J. Syst. Evol. Microbiol.">
        <title>Bacillus notoginsengisoli sp. nov., a novel bacterium isolated from the rhizosphere of Panax notoginseng.</title>
        <authorList>
            <person name="Zhang M.Y."/>
            <person name="Cheng J."/>
            <person name="Cai Y."/>
            <person name="Zhang T.Y."/>
            <person name="Wu Y.Y."/>
            <person name="Manikprabhu D."/>
            <person name="Li W.J."/>
            <person name="Zhang Y.X."/>
        </authorList>
    </citation>
    <scope>NUCLEOTIDE SEQUENCE [LARGE SCALE GENOMIC DNA]</scope>
    <source>
        <strain evidence="2 3">JCM 30743</strain>
    </source>
</reference>
<dbReference type="AlphaFoldDB" id="A0A417YQ59"/>
<evidence type="ECO:0000259" key="1">
    <source>
        <dbReference type="Pfam" id="PF12671"/>
    </source>
</evidence>
<evidence type="ECO:0000313" key="2">
    <source>
        <dbReference type="EMBL" id="RHW36009.1"/>
    </source>
</evidence>
<comment type="caution">
    <text evidence="2">The sequence shown here is derived from an EMBL/GenBank/DDBJ whole genome shotgun (WGS) entry which is preliminary data.</text>
</comment>
<organism evidence="2 3">
    <name type="scientific">Neobacillus notoginsengisoli</name>
    <dbReference type="NCBI Taxonomy" id="1578198"/>
    <lineage>
        <taxon>Bacteria</taxon>
        <taxon>Bacillati</taxon>
        <taxon>Bacillota</taxon>
        <taxon>Bacilli</taxon>
        <taxon>Bacillales</taxon>
        <taxon>Bacillaceae</taxon>
        <taxon>Neobacillus</taxon>
    </lineage>
</organism>
<dbReference type="Proteomes" id="UP000284416">
    <property type="component" value="Unassembled WGS sequence"/>
</dbReference>
<proteinExistence type="predicted"/>
<protein>
    <recommendedName>
        <fullName evidence="1">Putative amidase domain-containing protein</fullName>
    </recommendedName>
</protein>
<feature type="domain" description="Putative amidase" evidence="1">
    <location>
        <begin position="182"/>
        <end position="349"/>
    </location>
</feature>
<dbReference type="Pfam" id="PF12671">
    <property type="entry name" value="Amidase_6"/>
    <property type="match status" value="1"/>
</dbReference>
<dbReference type="InterPro" id="IPR024301">
    <property type="entry name" value="Amidase_6"/>
</dbReference>
<evidence type="ECO:0000313" key="3">
    <source>
        <dbReference type="Proteomes" id="UP000284416"/>
    </source>
</evidence>
<accession>A0A417YQ59</accession>
<name>A0A417YQ59_9BACI</name>